<dbReference type="NCBIfam" id="TIGR00797">
    <property type="entry name" value="matE"/>
    <property type="match status" value="1"/>
</dbReference>
<keyword evidence="5" id="KW-0050">Antiport</keyword>
<evidence type="ECO:0000256" key="12">
    <source>
        <dbReference type="SAM" id="Phobius"/>
    </source>
</evidence>
<dbReference type="CDD" id="cd13137">
    <property type="entry name" value="MATE_NorM_like"/>
    <property type="match status" value="1"/>
</dbReference>
<feature type="transmembrane region" description="Helical" evidence="12">
    <location>
        <begin position="390"/>
        <end position="412"/>
    </location>
</feature>
<evidence type="ECO:0000256" key="5">
    <source>
        <dbReference type="ARBA" id="ARBA00022449"/>
    </source>
</evidence>
<sequence length="457" mass="50591">MFNRGIIKEVLSLALPAVGEMILYMMIWVLDTMMVGQYGGQVAVSTVGLSSEIMYTLSNIFIAYGISVGTVSLISRKLGANERHSAEEYATLGLLNGSILSFLICFNAFIFAPKILYYAGARSKILSQGIIYMKITSIGLFFNMLMNILNSILRGSKNTKIPLVASIIINIVNIFLDWALIFGKFGFPELGIKGAAIATAISHISGFTFIVFYTIKFSEIKPRFKYIQNLKMSKLKRLLKLSIPSSLQEAAFNLTRLLGTVMIMYIGGVAFAANQITTTIESISFMPGSGFAIAATTLVGHKIGENKIHEAKHYAYVCTVLGTIIMMLCGLTFLLFPKFLISLFINKSETDVINLGTICLTIASLEQTPMAISMILGGSLKGAGDTKTPFIVSLISSWLIRLPLMIYFIYLLKASVTYVWWITSIQWIIDAIIMVILFKKRFNQLILKSDNKVQMTE</sequence>
<feature type="transmembrane region" description="Helical" evidence="12">
    <location>
        <begin position="129"/>
        <end position="149"/>
    </location>
</feature>
<dbReference type="GO" id="GO:0042910">
    <property type="term" value="F:xenobiotic transmembrane transporter activity"/>
    <property type="evidence" value="ECO:0007669"/>
    <property type="project" value="InterPro"/>
</dbReference>
<evidence type="ECO:0000256" key="3">
    <source>
        <dbReference type="ARBA" id="ARBA00020268"/>
    </source>
</evidence>
<evidence type="ECO:0000256" key="6">
    <source>
        <dbReference type="ARBA" id="ARBA00022475"/>
    </source>
</evidence>
<name>A0A2T0BAD0_9CLOT</name>
<dbReference type="InterPro" id="IPR048279">
    <property type="entry name" value="MdtK-like"/>
</dbReference>
<evidence type="ECO:0000256" key="10">
    <source>
        <dbReference type="ARBA" id="ARBA00023136"/>
    </source>
</evidence>
<feature type="transmembrane region" description="Helical" evidence="12">
    <location>
        <begin position="161"/>
        <end position="182"/>
    </location>
</feature>
<dbReference type="Pfam" id="PF01554">
    <property type="entry name" value="MatE"/>
    <property type="match status" value="2"/>
</dbReference>
<dbReference type="RefSeq" id="WP_106062256.1">
    <property type="nucleotide sequence ID" value="NZ_PVXO01000002.1"/>
</dbReference>
<keyword evidence="4" id="KW-0813">Transport</keyword>
<keyword evidence="8 12" id="KW-1133">Transmembrane helix</keyword>
<feature type="transmembrane region" description="Helical" evidence="12">
    <location>
        <begin position="94"/>
        <end position="117"/>
    </location>
</feature>
<feature type="transmembrane region" description="Helical" evidence="12">
    <location>
        <begin position="313"/>
        <end position="335"/>
    </location>
</feature>
<dbReference type="AlphaFoldDB" id="A0A2T0BAD0"/>
<reference evidence="13 14" key="1">
    <citation type="submission" date="2018-03" db="EMBL/GenBank/DDBJ databases">
        <title>Genome sequence of Clostridium liquoris DSM 100320.</title>
        <authorList>
            <person name="Poehlein A."/>
            <person name="Daniel R."/>
        </authorList>
    </citation>
    <scope>NUCLEOTIDE SEQUENCE [LARGE SCALE GENOMIC DNA]</scope>
    <source>
        <strain evidence="13 14">DSM 100320</strain>
    </source>
</reference>
<comment type="caution">
    <text evidence="13">The sequence shown here is derived from an EMBL/GenBank/DDBJ whole genome shotgun (WGS) entry which is preliminary data.</text>
</comment>
<keyword evidence="9" id="KW-0406">Ion transport</keyword>
<proteinExistence type="predicted"/>
<evidence type="ECO:0000313" key="13">
    <source>
        <dbReference type="EMBL" id="PRR80834.1"/>
    </source>
</evidence>
<feature type="transmembrane region" description="Helical" evidence="12">
    <location>
        <begin position="355"/>
        <end position="378"/>
    </location>
</feature>
<dbReference type="GO" id="GO:0006811">
    <property type="term" value="P:monoatomic ion transport"/>
    <property type="evidence" value="ECO:0007669"/>
    <property type="project" value="UniProtKB-KW"/>
</dbReference>
<evidence type="ECO:0000256" key="8">
    <source>
        <dbReference type="ARBA" id="ARBA00022989"/>
    </source>
</evidence>
<evidence type="ECO:0000256" key="2">
    <source>
        <dbReference type="ARBA" id="ARBA00004651"/>
    </source>
</evidence>
<dbReference type="OrthoDB" id="62420at2"/>
<evidence type="ECO:0000256" key="4">
    <source>
        <dbReference type="ARBA" id="ARBA00022448"/>
    </source>
</evidence>
<keyword evidence="10 12" id="KW-0472">Membrane</keyword>
<accession>A0A2T0BAD0</accession>
<dbReference type="PANTHER" id="PTHR43298:SF4">
    <property type="entry name" value="DRUG_SODIUM ANTIPORTER"/>
    <property type="match status" value="1"/>
</dbReference>
<gene>
    <name evidence="13" type="primary">norM_1</name>
    <name evidence="13" type="ORF">CLLI_00190</name>
</gene>
<evidence type="ECO:0000256" key="7">
    <source>
        <dbReference type="ARBA" id="ARBA00022692"/>
    </source>
</evidence>
<comment type="function">
    <text evidence="1">Multidrug efflux pump.</text>
</comment>
<feature type="transmembrane region" description="Helical" evidence="12">
    <location>
        <begin position="12"/>
        <end position="30"/>
    </location>
</feature>
<feature type="transmembrane region" description="Helical" evidence="12">
    <location>
        <begin position="257"/>
        <end position="276"/>
    </location>
</feature>
<protein>
    <recommendedName>
        <fullName evidence="3">Probable multidrug resistance protein NorM</fullName>
    </recommendedName>
    <alternativeName>
        <fullName evidence="11">Multidrug-efflux transporter</fullName>
    </alternativeName>
</protein>
<keyword evidence="6" id="KW-1003">Cell membrane</keyword>
<keyword evidence="14" id="KW-1185">Reference proteome</keyword>
<dbReference type="PIRSF" id="PIRSF006603">
    <property type="entry name" value="DinF"/>
    <property type="match status" value="1"/>
</dbReference>
<feature type="transmembrane region" description="Helical" evidence="12">
    <location>
        <begin position="53"/>
        <end position="74"/>
    </location>
</feature>
<feature type="transmembrane region" description="Helical" evidence="12">
    <location>
        <begin position="282"/>
        <end position="301"/>
    </location>
</feature>
<feature type="transmembrane region" description="Helical" evidence="12">
    <location>
        <begin position="418"/>
        <end position="438"/>
    </location>
</feature>
<evidence type="ECO:0000256" key="1">
    <source>
        <dbReference type="ARBA" id="ARBA00003408"/>
    </source>
</evidence>
<keyword evidence="7 12" id="KW-0812">Transmembrane</keyword>
<evidence type="ECO:0000256" key="9">
    <source>
        <dbReference type="ARBA" id="ARBA00023065"/>
    </source>
</evidence>
<dbReference type="GO" id="GO:0005886">
    <property type="term" value="C:plasma membrane"/>
    <property type="evidence" value="ECO:0007669"/>
    <property type="project" value="UniProtKB-SubCell"/>
</dbReference>
<dbReference type="EMBL" id="PVXO01000002">
    <property type="protein sequence ID" value="PRR80834.1"/>
    <property type="molecule type" value="Genomic_DNA"/>
</dbReference>
<dbReference type="InterPro" id="IPR002528">
    <property type="entry name" value="MATE_fam"/>
</dbReference>
<evidence type="ECO:0000313" key="14">
    <source>
        <dbReference type="Proteomes" id="UP000239706"/>
    </source>
</evidence>
<feature type="transmembrane region" description="Helical" evidence="12">
    <location>
        <begin position="194"/>
        <end position="215"/>
    </location>
</feature>
<comment type="subcellular location">
    <subcellularLocation>
        <location evidence="2">Cell membrane</location>
        <topology evidence="2">Multi-pass membrane protein</topology>
    </subcellularLocation>
</comment>
<evidence type="ECO:0000256" key="11">
    <source>
        <dbReference type="ARBA" id="ARBA00031636"/>
    </source>
</evidence>
<organism evidence="13 14">
    <name type="scientific">Clostridium liquoris</name>
    <dbReference type="NCBI Taxonomy" id="1289519"/>
    <lineage>
        <taxon>Bacteria</taxon>
        <taxon>Bacillati</taxon>
        <taxon>Bacillota</taxon>
        <taxon>Clostridia</taxon>
        <taxon>Eubacteriales</taxon>
        <taxon>Clostridiaceae</taxon>
        <taxon>Clostridium</taxon>
    </lineage>
</organism>
<dbReference type="PANTHER" id="PTHR43298">
    <property type="entry name" value="MULTIDRUG RESISTANCE PROTEIN NORM-RELATED"/>
    <property type="match status" value="1"/>
</dbReference>
<dbReference type="GO" id="GO:0015297">
    <property type="term" value="F:antiporter activity"/>
    <property type="evidence" value="ECO:0007669"/>
    <property type="project" value="UniProtKB-KW"/>
</dbReference>
<dbReference type="Proteomes" id="UP000239706">
    <property type="component" value="Unassembled WGS sequence"/>
</dbReference>
<dbReference type="InterPro" id="IPR050222">
    <property type="entry name" value="MATE_MdtK"/>
</dbReference>